<feature type="domain" description="BZIP" evidence="6">
    <location>
        <begin position="137"/>
        <end position="200"/>
    </location>
</feature>
<dbReference type="InterPro" id="IPR004827">
    <property type="entry name" value="bZIP"/>
</dbReference>
<dbReference type="InterPro" id="IPR013910">
    <property type="entry name" value="TF_PAP1"/>
</dbReference>
<dbReference type="Gene3D" id="1.20.5.170">
    <property type="match status" value="1"/>
</dbReference>
<feature type="compositionally biased region" description="Basic and acidic residues" evidence="5">
    <location>
        <begin position="115"/>
        <end position="127"/>
    </location>
</feature>
<feature type="region of interest" description="Disordered" evidence="5">
    <location>
        <begin position="73"/>
        <end position="161"/>
    </location>
</feature>
<dbReference type="SUPFAM" id="SSF111430">
    <property type="entry name" value="YAP1 redox domain"/>
    <property type="match status" value="1"/>
</dbReference>
<evidence type="ECO:0000256" key="3">
    <source>
        <dbReference type="ARBA" id="ARBA00023242"/>
    </source>
</evidence>
<evidence type="ECO:0000259" key="6">
    <source>
        <dbReference type="PROSITE" id="PS50217"/>
    </source>
</evidence>
<reference evidence="7" key="1">
    <citation type="journal article" date="2023" name="Mol. Phylogenet. Evol.">
        <title>Genome-scale phylogeny and comparative genomics of the fungal order Sordariales.</title>
        <authorList>
            <person name="Hensen N."/>
            <person name="Bonometti L."/>
            <person name="Westerberg I."/>
            <person name="Brannstrom I.O."/>
            <person name="Guillou S."/>
            <person name="Cros-Aarteil S."/>
            <person name="Calhoun S."/>
            <person name="Haridas S."/>
            <person name="Kuo A."/>
            <person name="Mondo S."/>
            <person name="Pangilinan J."/>
            <person name="Riley R."/>
            <person name="LaButti K."/>
            <person name="Andreopoulos B."/>
            <person name="Lipzen A."/>
            <person name="Chen C."/>
            <person name="Yan M."/>
            <person name="Daum C."/>
            <person name="Ng V."/>
            <person name="Clum A."/>
            <person name="Steindorff A."/>
            <person name="Ohm R.A."/>
            <person name="Martin F."/>
            <person name="Silar P."/>
            <person name="Natvig D.O."/>
            <person name="Lalanne C."/>
            <person name="Gautier V."/>
            <person name="Ament-Velasquez S.L."/>
            <person name="Kruys A."/>
            <person name="Hutchinson M.I."/>
            <person name="Powell A.J."/>
            <person name="Barry K."/>
            <person name="Miller A.N."/>
            <person name="Grigoriev I.V."/>
            <person name="Debuchy R."/>
            <person name="Gladieux P."/>
            <person name="Hiltunen Thoren M."/>
            <person name="Johannesson H."/>
        </authorList>
    </citation>
    <scope>NUCLEOTIDE SEQUENCE</scope>
    <source>
        <strain evidence="7">PSN243</strain>
    </source>
</reference>
<protein>
    <submittedName>
        <fullName evidence="7">PAP1-domain-containing protein</fullName>
    </submittedName>
</protein>
<evidence type="ECO:0000313" key="7">
    <source>
        <dbReference type="EMBL" id="KAK4453887.1"/>
    </source>
</evidence>
<dbReference type="CDD" id="cd14688">
    <property type="entry name" value="bZIP_YAP"/>
    <property type="match status" value="1"/>
</dbReference>
<organism evidence="7 8">
    <name type="scientific">Podospora aff. communis PSN243</name>
    <dbReference type="NCBI Taxonomy" id="3040156"/>
    <lineage>
        <taxon>Eukaryota</taxon>
        <taxon>Fungi</taxon>
        <taxon>Dikarya</taxon>
        <taxon>Ascomycota</taxon>
        <taxon>Pezizomycotina</taxon>
        <taxon>Sordariomycetes</taxon>
        <taxon>Sordariomycetidae</taxon>
        <taxon>Sordariales</taxon>
        <taxon>Podosporaceae</taxon>
        <taxon>Podospora</taxon>
    </lineage>
</organism>
<dbReference type="EMBL" id="MU865918">
    <property type="protein sequence ID" value="KAK4453887.1"/>
    <property type="molecule type" value="Genomic_DNA"/>
</dbReference>
<evidence type="ECO:0000256" key="2">
    <source>
        <dbReference type="ARBA" id="ARBA00004496"/>
    </source>
</evidence>
<dbReference type="InterPro" id="IPR046347">
    <property type="entry name" value="bZIP_sf"/>
</dbReference>
<feature type="region of interest" description="Disordered" evidence="5">
    <location>
        <begin position="239"/>
        <end position="284"/>
    </location>
</feature>
<dbReference type="Proteomes" id="UP001321760">
    <property type="component" value="Unassembled WGS sequence"/>
</dbReference>
<keyword evidence="3" id="KW-0539">Nucleus</keyword>
<feature type="compositionally biased region" description="Low complexity" evidence="5">
    <location>
        <begin position="318"/>
        <end position="334"/>
    </location>
</feature>
<comment type="similarity">
    <text evidence="4">Belongs to the bZIP family. YAP subfamily.</text>
</comment>
<dbReference type="GO" id="GO:0001228">
    <property type="term" value="F:DNA-binding transcription activator activity, RNA polymerase II-specific"/>
    <property type="evidence" value="ECO:0007669"/>
    <property type="project" value="TreeGrafter"/>
</dbReference>
<sequence length="539" mass="58535">MTSTKNPLSDFILTPQQQNLLYAALNSNRATSNQASTALGMSPMPFNASPSQADLDYDYDFTGADSSFDYSMDNLDQPKMIGDLPGSSLNGRSESADTESPDKRSHPDDDEEETNGAKRRESEDKVAKKPGRKPLTTEPSSKRKAQNRAAQRAFRERKEKHLKDLETKVEELEQASQAANHENELLRAKVDKMTVELNEYKKRLANMPNTSRGSGPASTFGAPLTRGINDVNFQFEFPKFGLTGTSNGTPAKPSPPQGNRGQLSPTEKPTASSRANSGGYDTSSDDLSSFAASLFSPPLTNSNVAKASRGSADSNFGLTGPLSTSSPSASSNSNMGATSSCGTSPEPLTQSPMGFKPIDSLTTIGEESNLGNTAGFDQFSTLNMPDFNWLPQEFQFDPQLNFTEYRDSQENILTNGLDDSFFNDAFDVDFTTPYNLPITTPKKGLIAQIDAAKEADDTVTSPGQLLTCNKIWETLQNCPRVQNGDFDLDGLCSDLQKKAKCSGSGAVVDEQDFQNVMKKYLGSKTDDDEIKKCSEIIKS</sequence>
<dbReference type="AlphaFoldDB" id="A0AAV9H028"/>
<dbReference type="GO" id="GO:0000976">
    <property type="term" value="F:transcription cis-regulatory region binding"/>
    <property type="evidence" value="ECO:0007669"/>
    <property type="project" value="InterPro"/>
</dbReference>
<dbReference type="SMART" id="SM00338">
    <property type="entry name" value="BRLZ"/>
    <property type="match status" value="1"/>
</dbReference>
<dbReference type="InterPro" id="IPR023167">
    <property type="entry name" value="Yap1_redox_dom_sf"/>
</dbReference>
<feature type="compositionally biased region" description="Polar residues" evidence="5">
    <location>
        <begin position="257"/>
        <end position="282"/>
    </location>
</feature>
<accession>A0AAV9H028</accession>
<proteinExistence type="inferred from homology"/>
<dbReference type="PROSITE" id="PS00036">
    <property type="entry name" value="BZIP_BASIC"/>
    <property type="match status" value="1"/>
</dbReference>
<dbReference type="GO" id="GO:0005737">
    <property type="term" value="C:cytoplasm"/>
    <property type="evidence" value="ECO:0007669"/>
    <property type="project" value="UniProtKB-SubCell"/>
</dbReference>
<dbReference type="Pfam" id="PF00170">
    <property type="entry name" value="bZIP_1"/>
    <property type="match status" value="1"/>
</dbReference>
<feature type="compositionally biased region" description="Polar residues" evidence="5">
    <location>
        <begin position="335"/>
        <end position="352"/>
    </location>
</feature>
<dbReference type="InterPro" id="IPR050936">
    <property type="entry name" value="AP-1-like"/>
</dbReference>
<keyword evidence="8" id="KW-1185">Reference proteome</keyword>
<evidence type="ECO:0000256" key="1">
    <source>
        <dbReference type="ARBA" id="ARBA00004123"/>
    </source>
</evidence>
<dbReference type="FunFam" id="1.20.5.170:FF:000067">
    <property type="entry name" value="BZIP transcription factor"/>
    <property type="match status" value="1"/>
</dbReference>
<dbReference type="Gene3D" id="1.10.238.100">
    <property type="entry name" value="YAP1 redox domain. Chain B"/>
    <property type="match status" value="1"/>
</dbReference>
<evidence type="ECO:0000256" key="5">
    <source>
        <dbReference type="SAM" id="MobiDB-lite"/>
    </source>
</evidence>
<name>A0AAV9H028_9PEZI</name>
<dbReference type="PROSITE" id="PS50217">
    <property type="entry name" value="BZIP"/>
    <property type="match status" value="1"/>
</dbReference>
<feature type="region of interest" description="Disordered" evidence="5">
    <location>
        <begin position="318"/>
        <end position="353"/>
    </location>
</feature>
<dbReference type="PANTHER" id="PTHR40621">
    <property type="entry name" value="TRANSCRIPTION FACTOR KAPC-RELATED"/>
    <property type="match status" value="1"/>
</dbReference>
<reference evidence="7" key="2">
    <citation type="submission" date="2023-05" db="EMBL/GenBank/DDBJ databases">
        <authorList>
            <consortium name="Lawrence Berkeley National Laboratory"/>
            <person name="Steindorff A."/>
            <person name="Hensen N."/>
            <person name="Bonometti L."/>
            <person name="Westerberg I."/>
            <person name="Brannstrom I.O."/>
            <person name="Guillou S."/>
            <person name="Cros-Aarteil S."/>
            <person name="Calhoun S."/>
            <person name="Haridas S."/>
            <person name="Kuo A."/>
            <person name="Mondo S."/>
            <person name="Pangilinan J."/>
            <person name="Riley R."/>
            <person name="Labutti K."/>
            <person name="Andreopoulos B."/>
            <person name="Lipzen A."/>
            <person name="Chen C."/>
            <person name="Yanf M."/>
            <person name="Daum C."/>
            <person name="Ng V."/>
            <person name="Clum A."/>
            <person name="Ohm R."/>
            <person name="Martin F."/>
            <person name="Silar P."/>
            <person name="Natvig D."/>
            <person name="Lalanne C."/>
            <person name="Gautier V."/>
            <person name="Ament-Velasquez S.L."/>
            <person name="Kruys A."/>
            <person name="Hutchinson M.I."/>
            <person name="Powell A.J."/>
            <person name="Barry K."/>
            <person name="Miller A.N."/>
            <person name="Grigoriev I.V."/>
            <person name="Debuchy R."/>
            <person name="Gladieux P."/>
            <person name="Thoren M.H."/>
            <person name="Johannesson H."/>
        </authorList>
    </citation>
    <scope>NUCLEOTIDE SEQUENCE</scope>
    <source>
        <strain evidence="7">PSN243</strain>
    </source>
</reference>
<comment type="subcellular location">
    <subcellularLocation>
        <location evidence="2">Cytoplasm</location>
    </subcellularLocation>
    <subcellularLocation>
        <location evidence="1">Nucleus</location>
    </subcellularLocation>
</comment>
<dbReference type="Pfam" id="PF08601">
    <property type="entry name" value="PAP1"/>
    <property type="match status" value="2"/>
</dbReference>
<dbReference type="GO" id="GO:0090575">
    <property type="term" value="C:RNA polymerase II transcription regulator complex"/>
    <property type="evidence" value="ECO:0007669"/>
    <property type="project" value="TreeGrafter"/>
</dbReference>
<evidence type="ECO:0000256" key="4">
    <source>
        <dbReference type="ARBA" id="ARBA00038132"/>
    </source>
</evidence>
<comment type="caution">
    <text evidence="7">The sequence shown here is derived from an EMBL/GenBank/DDBJ whole genome shotgun (WGS) entry which is preliminary data.</text>
</comment>
<gene>
    <name evidence="7" type="ORF">QBC34DRAFT_290773</name>
</gene>
<evidence type="ECO:0000313" key="8">
    <source>
        <dbReference type="Proteomes" id="UP001321760"/>
    </source>
</evidence>
<dbReference type="SUPFAM" id="SSF57959">
    <property type="entry name" value="Leucine zipper domain"/>
    <property type="match status" value="1"/>
</dbReference>
<dbReference type="PANTHER" id="PTHR40621:SF6">
    <property type="entry name" value="AP-1-LIKE TRANSCRIPTION FACTOR YAP1-RELATED"/>
    <property type="match status" value="1"/>
</dbReference>
<dbReference type="GO" id="GO:0034599">
    <property type="term" value="P:cellular response to oxidative stress"/>
    <property type="evidence" value="ECO:0007669"/>
    <property type="project" value="UniProtKB-ARBA"/>
</dbReference>